<dbReference type="SUPFAM" id="SSF51905">
    <property type="entry name" value="FAD/NAD(P)-binding domain"/>
    <property type="match status" value="1"/>
</dbReference>
<accession>A0A9W9IRN6</accession>
<dbReference type="AlphaFoldDB" id="A0A9W9IRN6"/>
<name>A0A9W9IRN6_9EURO</name>
<protein>
    <submittedName>
        <fullName evidence="7">Disulfide oxidoreductase</fullName>
    </submittedName>
</protein>
<keyword evidence="5" id="KW-0520">NAD</keyword>
<gene>
    <name evidence="7" type="ORF">N7492_001514</name>
</gene>
<dbReference type="PRINTS" id="PR00368">
    <property type="entry name" value="FADPNR"/>
</dbReference>
<dbReference type="InterPro" id="IPR045024">
    <property type="entry name" value="NDH-2"/>
</dbReference>
<evidence type="ECO:0000256" key="2">
    <source>
        <dbReference type="ARBA" id="ARBA00022630"/>
    </source>
</evidence>
<dbReference type="PANTHER" id="PTHR43706:SF17">
    <property type="entry name" value="NADH DEHYDROGENASE (EUROFUNG)"/>
    <property type="match status" value="1"/>
</dbReference>
<dbReference type="GO" id="GO:0003954">
    <property type="term" value="F:NADH dehydrogenase activity"/>
    <property type="evidence" value="ECO:0007669"/>
    <property type="project" value="InterPro"/>
</dbReference>
<dbReference type="GO" id="GO:0005739">
    <property type="term" value="C:mitochondrion"/>
    <property type="evidence" value="ECO:0007669"/>
    <property type="project" value="TreeGrafter"/>
</dbReference>
<comment type="caution">
    <text evidence="7">The sequence shown here is derived from an EMBL/GenBank/DDBJ whole genome shotgun (WGS) entry which is preliminary data.</text>
</comment>
<keyword evidence="8" id="KW-1185">Reference proteome</keyword>
<dbReference type="PANTHER" id="PTHR43706">
    <property type="entry name" value="NADH DEHYDROGENASE"/>
    <property type="match status" value="1"/>
</dbReference>
<evidence type="ECO:0000259" key="6">
    <source>
        <dbReference type="Pfam" id="PF07992"/>
    </source>
</evidence>
<keyword evidence="3" id="KW-0274">FAD</keyword>
<evidence type="ECO:0000256" key="1">
    <source>
        <dbReference type="ARBA" id="ARBA00005272"/>
    </source>
</evidence>
<keyword evidence="2" id="KW-0285">Flavoprotein</keyword>
<evidence type="ECO:0000313" key="8">
    <source>
        <dbReference type="Proteomes" id="UP001146351"/>
    </source>
</evidence>
<dbReference type="InterPro" id="IPR036188">
    <property type="entry name" value="FAD/NAD-bd_sf"/>
</dbReference>
<reference evidence="7" key="1">
    <citation type="submission" date="2022-11" db="EMBL/GenBank/DDBJ databases">
        <authorList>
            <person name="Petersen C."/>
        </authorList>
    </citation>
    <scope>NUCLEOTIDE SEQUENCE</scope>
    <source>
        <strain evidence="7">IBT 21917</strain>
    </source>
</reference>
<proteinExistence type="inferred from homology"/>
<reference evidence="7" key="2">
    <citation type="journal article" date="2023" name="IMA Fungus">
        <title>Comparative genomic study of the Penicillium genus elucidates a diverse pangenome and 15 lateral gene transfer events.</title>
        <authorList>
            <person name="Petersen C."/>
            <person name="Sorensen T."/>
            <person name="Nielsen M.R."/>
            <person name="Sondergaard T.E."/>
            <person name="Sorensen J.L."/>
            <person name="Fitzpatrick D.A."/>
            <person name="Frisvad J.C."/>
            <person name="Nielsen K.L."/>
        </authorList>
    </citation>
    <scope>NUCLEOTIDE SEQUENCE</scope>
    <source>
        <strain evidence="7">IBT 21917</strain>
    </source>
</reference>
<evidence type="ECO:0000256" key="5">
    <source>
        <dbReference type="ARBA" id="ARBA00023027"/>
    </source>
</evidence>
<dbReference type="Pfam" id="PF07992">
    <property type="entry name" value="Pyr_redox_2"/>
    <property type="match status" value="1"/>
</dbReference>
<dbReference type="Proteomes" id="UP001146351">
    <property type="component" value="Unassembled WGS sequence"/>
</dbReference>
<comment type="similarity">
    <text evidence="1">Belongs to the NADH dehydrogenase family.</text>
</comment>
<dbReference type="OrthoDB" id="3244603at2759"/>
<dbReference type="EMBL" id="JAPQKO010000001">
    <property type="protein sequence ID" value="KAJ5183898.1"/>
    <property type="molecule type" value="Genomic_DNA"/>
</dbReference>
<dbReference type="InterPro" id="IPR023753">
    <property type="entry name" value="FAD/NAD-binding_dom"/>
</dbReference>
<sequence length="183" mass="20112">MAPKTKKTVAIIGSGWAGYNLAHALYINMYSVMVISPEENSAITPLLASVDIDFDKKILICQPTFESIKDKKMRIPYNKVVVAPGCSTNTFNTPGVEEHAFLMKNVHDANTIWARLNEDLKIASLPCTSEEEQKRLLYITIVGGGLTGIEIVAELTDLFKGDLQKLYPHLNGKGSVTVYNVAP</sequence>
<evidence type="ECO:0000256" key="4">
    <source>
        <dbReference type="ARBA" id="ARBA00023002"/>
    </source>
</evidence>
<evidence type="ECO:0000256" key="3">
    <source>
        <dbReference type="ARBA" id="ARBA00022827"/>
    </source>
</evidence>
<dbReference type="Gene3D" id="3.50.50.100">
    <property type="match status" value="1"/>
</dbReference>
<feature type="domain" description="FAD/NAD(P)-binding" evidence="6">
    <location>
        <begin position="43"/>
        <end position="158"/>
    </location>
</feature>
<keyword evidence="4" id="KW-0560">Oxidoreductase</keyword>
<evidence type="ECO:0000313" key="7">
    <source>
        <dbReference type="EMBL" id="KAJ5183898.1"/>
    </source>
</evidence>
<organism evidence="7 8">
    <name type="scientific">Penicillium capsulatum</name>
    <dbReference type="NCBI Taxonomy" id="69766"/>
    <lineage>
        <taxon>Eukaryota</taxon>
        <taxon>Fungi</taxon>
        <taxon>Dikarya</taxon>
        <taxon>Ascomycota</taxon>
        <taxon>Pezizomycotina</taxon>
        <taxon>Eurotiomycetes</taxon>
        <taxon>Eurotiomycetidae</taxon>
        <taxon>Eurotiales</taxon>
        <taxon>Aspergillaceae</taxon>
        <taxon>Penicillium</taxon>
    </lineage>
</organism>